<sequence length="114" mass="12353">MSSLLKRCFVSGFALMMVGCSQHAPDCDDSDAMDLVLEIVQEELVKEIGSEMAASVDLELDAIRTTDINEKTGARECASELLIEGPSGETSVDITYTSELTDESGEFYITVYGL</sequence>
<name>A0ABY2AN34_9GAMM</name>
<keyword evidence="2" id="KW-1185">Reference proteome</keyword>
<dbReference type="EMBL" id="SJXE01000001">
    <property type="protein sequence ID" value="TCI04610.1"/>
    <property type="molecule type" value="Genomic_DNA"/>
</dbReference>
<reference evidence="1 2" key="1">
    <citation type="submission" date="2019-02" db="EMBL/GenBank/DDBJ databases">
        <title>Corallincola luteus sp. nov., a marine bacterium isolated from surface sediment of Bohai Sea in China.</title>
        <authorList>
            <person name="Ren Q."/>
        </authorList>
    </citation>
    <scope>NUCLEOTIDE SEQUENCE [LARGE SCALE GENOMIC DNA]</scope>
    <source>
        <strain evidence="1 2">DASS28</strain>
    </source>
</reference>
<dbReference type="PROSITE" id="PS51257">
    <property type="entry name" value="PROKAR_LIPOPROTEIN"/>
    <property type="match status" value="1"/>
</dbReference>
<evidence type="ECO:0000313" key="1">
    <source>
        <dbReference type="EMBL" id="TCI04610.1"/>
    </source>
</evidence>
<comment type="caution">
    <text evidence="1">The sequence shown here is derived from an EMBL/GenBank/DDBJ whole genome shotgun (WGS) entry which is preliminary data.</text>
</comment>
<accession>A0ABY2AN34</accession>
<protein>
    <submittedName>
        <fullName evidence="1">Uncharacterized protein</fullName>
    </submittedName>
</protein>
<dbReference type="RefSeq" id="WP_131414050.1">
    <property type="nucleotide sequence ID" value="NZ_SJXE01000001.1"/>
</dbReference>
<gene>
    <name evidence="1" type="ORF">EZV61_01120</name>
</gene>
<proteinExistence type="predicted"/>
<dbReference type="Proteomes" id="UP000292554">
    <property type="component" value="Unassembled WGS sequence"/>
</dbReference>
<organism evidence="1 2">
    <name type="scientific">Corallincola luteus</name>
    <dbReference type="NCBI Taxonomy" id="1775177"/>
    <lineage>
        <taxon>Bacteria</taxon>
        <taxon>Pseudomonadati</taxon>
        <taxon>Pseudomonadota</taxon>
        <taxon>Gammaproteobacteria</taxon>
        <taxon>Alteromonadales</taxon>
        <taxon>Psychromonadaceae</taxon>
        <taxon>Corallincola</taxon>
    </lineage>
</organism>
<evidence type="ECO:0000313" key="2">
    <source>
        <dbReference type="Proteomes" id="UP000292554"/>
    </source>
</evidence>